<evidence type="ECO:0000313" key="1">
    <source>
        <dbReference type="EMBL" id="BAB66396.1"/>
    </source>
</evidence>
<proteinExistence type="predicted"/>
<reference evidence="2" key="1">
    <citation type="journal article" date="2001" name="DNA Res.">
        <title>Complete genome sequence of an aerobic thermoacidophilic Crenarchaeon, Sulfolobus tokodaii strain7.</title>
        <authorList>
            <person name="Kawarabayasi Y."/>
            <person name="Hino Y."/>
            <person name="Horikawa H."/>
            <person name="Jin-no K."/>
            <person name="Takahashi M."/>
            <person name="Sekine M."/>
            <person name="Baba S."/>
            <person name="Ankai A."/>
            <person name="Kosugi H."/>
            <person name="Hosoyama A."/>
            <person name="Fukui S."/>
            <person name="Nagai Y."/>
            <person name="Nishijima K."/>
            <person name="Otsuka R."/>
            <person name="Nakazawa H."/>
            <person name="Takamiya M."/>
            <person name="Kato Y."/>
            <person name="Yoshizawa T."/>
            <person name="Tanaka T."/>
            <person name="Kudoh Y."/>
            <person name="Yamazaki J."/>
            <person name="Kushida N."/>
            <person name="Oguchi A."/>
            <person name="Aoki K."/>
            <person name="Masuda S."/>
            <person name="Yanagii M."/>
            <person name="Nishimura M."/>
            <person name="Yamagishi A."/>
            <person name="Oshima T."/>
            <person name="Kikuchi H."/>
        </authorList>
    </citation>
    <scope>NUCLEOTIDE SEQUENCE [LARGE SCALE GENOMIC DNA]</scope>
    <source>
        <strain evidence="2">DSM 16993 / JCM 10545 / NBRC 100140 / 7</strain>
    </source>
</reference>
<evidence type="ECO:0000313" key="2">
    <source>
        <dbReference type="Proteomes" id="UP000001015"/>
    </source>
</evidence>
<dbReference type="eggNOG" id="arCOG08585">
    <property type="taxonomic scope" value="Archaea"/>
</dbReference>
<dbReference type="STRING" id="273063.STK_13370"/>
<accession>Q971M4</accession>
<dbReference type="OrthoDB" id="376062at2157"/>
<dbReference type="PATRIC" id="fig|273063.9.peg.1525"/>
<name>Q971M4_SULTO</name>
<dbReference type="Proteomes" id="UP000001015">
    <property type="component" value="Chromosome"/>
</dbReference>
<keyword evidence="2" id="KW-1185">Reference proteome</keyword>
<dbReference type="KEGG" id="sto:STK_13370"/>
<dbReference type="EMBL" id="BA000023">
    <property type="protein sequence ID" value="BAB66396.1"/>
    <property type="molecule type" value="Genomic_DNA"/>
</dbReference>
<protein>
    <submittedName>
        <fullName evidence="1">Uncharacterized protein</fullName>
    </submittedName>
</protein>
<dbReference type="RefSeq" id="WP_010979374.1">
    <property type="nucleotide sequence ID" value="NC_003106.2"/>
</dbReference>
<gene>
    <name evidence="1" type="primary">ST1337</name>
    <name evidence="1" type="ordered locus">STK_13370</name>
</gene>
<sequence>MKEELLQVIYEAKGELIKILGGLRNTILGIKDTKDLLNIPAWLKSRLKDENGYVEFREAGYGDRILVIYLEDPWTGDNINKKQRRTAFVIYFSYQTSKPVSRSQLRWKLNQIYKVVNGLRAKGYHVFPGIFAYAFSDLAVKELEKHKIRVFTTSEQLKQWIYEKVLTRLKKLVEVAKFTFQFDKIFIFLKKVIESLGYEIPGDVLESWVLKPKYPGSGK</sequence>
<dbReference type="AlphaFoldDB" id="Q971M4"/>
<organism evidence="1 2">
    <name type="scientific">Sulfurisphaera tokodaii (strain DSM 16993 / JCM 10545 / NBRC 100140 / 7)</name>
    <name type="common">Sulfolobus tokodaii</name>
    <dbReference type="NCBI Taxonomy" id="273063"/>
    <lineage>
        <taxon>Archaea</taxon>
        <taxon>Thermoproteota</taxon>
        <taxon>Thermoprotei</taxon>
        <taxon>Sulfolobales</taxon>
        <taxon>Sulfolobaceae</taxon>
        <taxon>Sulfurisphaera</taxon>
    </lineage>
</organism>
<dbReference type="GeneID" id="1459355"/>